<dbReference type="Gene3D" id="3.40.50.150">
    <property type="entry name" value="Vaccinia Virus protein VP39"/>
    <property type="match status" value="1"/>
</dbReference>
<evidence type="ECO:0000256" key="3">
    <source>
        <dbReference type="ARBA" id="ARBA00022747"/>
    </source>
</evidence>
<evidence type="ECO:0000256" key="4">
    <source>
        <dbReference type="SAM" id="MobiDB-lite"/>
    </source>
</evidence>
<keyword evidence="6" id="KW-1185">Reference proteome</keyword>
<keyword evidence="1 5" id="KW-0489">Methyltransferase</keyword>
<name>A0A5N5VWT9_STRMB</name>
<reference evidence="5 6" key="1">
    <citation type="journal article" date="2019" name="Microb. Cell Fact.">
        <title>Exploring novel herbicidin analogues by transcriptional regulator overexpression and MS/MS molecular networking.</title>
        <authorList>
            <person name="Shi Y."/>
            <person name="Gu R."/>
            <person name="Li Y."/>
            <person name="Wang X."/>
            <person name="Ren W."/>
            <person name="Li X."/>
            <person name="Wang L."/>
            <person name="Xie Y."/>
            <person name="Hong B."/>
        </authorList>
    </citation>
    <scope>NUCLEOTIDE SEQUENCE [LARGE SCALE GENOMIC DNA]</scope>
    <source>
        <strain evidence="5 6">US-43</strain>
    </source>
</reference>
<evidence type="ECO:0000313" key="6">
    <source>
        <dbReference type="Proteomes" id="UP000327000"/>
    </source>
</evidence>
<feature type="compositionally biased region" description="Pro residues" evidence="4">
    <location>
        <begin position="85"/>
        <end position="94"/>
    </location>
</feature>
<organism evidence="5 6">
    <name type="scientific">Streptomyces mobaraensis</name>
    <name type="common">Streptoverticillium mobaraense</name>
    <dbReference type="NCBI Taxonomy" id="35621"/>
    <lineage>
        <taxon>Bacteria</taxon>
        <taxon>Bacillati</taxon>
        <taxon>Actinomycetota</taxon>
        <taxon>Actinomycetes</taxon>
        <taxon>Kitasatosporales</taxon>
        <taxon>Streptomycetaceae</taxon>
        <taxon>Streptomyces</taxon>
    </lineage>
</organism>
<dbReference type="Pfam" id="PF00145">
    <property type="entry name" value="DNA_methylase"/>
    <property type="match status" value="1"/>
</dbReference>
<dbReference type="Proteomes" id="UP000327000">
    <property type="component" value="Unassembled WGS sequence"/>
</dbReference>
<feature type="region of interest" description="Disordered" evidence="4">
    <location>
        <begin position="60"/>
        <end position="100"/>
    </location>
</feature>
<evidence type="ECO:0000256" key="2">
    <source>
        <dbReference type="ARBA" id="ARBA00022679"/>
    </source>
</evidence>
<dbReference type="EMBL" id="VOKX01000145">
    <property type="protein sequence ID" value="KAB7832506.1"/>
    <property type="molecule type" value="Genomic_DNA"/>
</dbReference>
<dbReference type="InterPro" id="IPR029063">
    <property type="entry name" value="SAM-dependent_MTases_sf"/>
</dbReference>
<evidence type="ECO:0000256" key="1">
    <source>
        <dbReference type="ARBA" id="ARBA00022603"/>
    </source>
</evidence>
<dbReference type="GO" id="GO:0009307">
    <property type="term" value="P:DNA restriction-modification system"/>
    <property type="evidence" value="ECO:0007669"/>
    <property type="project" value="UniProtKB-KW"/>
</dbReference>
<dbReference type="GO" id="GO:0008168">
    <property type="term" value="F:methyltransferase activity"/>
    <property type="evidence" value="ECO:0007669"/>
    <property type="project" value="UniProtKB-KW"/>
</dbReference>
<dbReference type="InterPro" id="IPR001525">
    <property type="entry name" value="C5_MeTfrase"/>
</dbReference>
<protein>
    <submittedName>
        <fullName evidence="5">DNA cytosine methyltransferase</fullName>
    </submittedName>
</protein>
<dbReference type="OrthoDB" id="9813719at2"/>
<dbReference type="SUPFAM" id="SSF53335">
    <property type="entry name" value="S-adenosyl-L-methionine-dependent methyltransferases"/>
    <property type="match status" value="1"/>
</dbReference>
<gene>
    <name evidence="5" type="ORF">FRZ00_34740</name>
</gene>
<accession>A0A5N5VWT9</accession>
<evidence type="ECO:0000313" key="5">
    <source>
        <dbReference type="EMBL" id="KAB7832506.1"/>
    </source>
</evidence>
<dbReference type="GO" id="GO:0032259">
    <property type="term" value="P:methylation"/>
    <property type="evidence" value="ECO:0007669"/>
    <property type="project" value="UniProtKB-KW"/>
</dbReference>
<keyword evidence="3" id="KW-0680">Restriction system</keyword>
<dbReference type="AlphaFoldDB" id="A0A5N5VWT9"/>
<comment type="caution">
    <text evidence="5">The sequence shown here is derived from an EMBL/GenBank/DDBJ whole genome shotgun (WGS) entry which is preliminary data.</text>
</comment>
<proteinExistence type="predicted"/>
<keyword evidence="2 5" id="KW-0808">Transferase</keyword>
<sequence length="100" mass="10847">MAMEQSSNLPERVLDELSTEFLGAEWFRTFWAVLKSADLGVASRRKRVFVIAARHMAAGNAAPSRPTWPTARRQGAVHPRESCPAHPPAIPPCAGPDDGA</sequence>